<protein>
    <submittedName>
        <fullName evidence="2">[NiFe]-hydrogenase assembly chaperone HybE</fullName>
    </submittedName>
</protein>
<dbReference type="Gene3D" id="3.30.1460.40">
    <property type="entry name" value="[NiFe]-hydrogenase assembly chaperone, HybE"/>
    <property type="match status" value="1"/>
</dbReference>
<dbReference type="EMBL" id="JANIBK010000154">
    <property type="protein sequence ID" value="MCQ8130367.1"/>
    <property type="molecule type" value="Genomic_DNA"/>
</dbReference>
<comment type="caution">
    <text evidence="2">The sequence shown here is derived from an EMBL/GenBank/DDBJ whole genome shotgun (WGS) entry which is preliminary data.</text>
</comment>
<organism evidence="2 3">
    <name type="scientific">Methylomonas rivi</name>
    <dbReference type="NCBI Taxonomy" id="2952226"/>
    <lineage>
        <taxon>Bacteria</taxon>
        <taxon>Pseudomonadati</taxon>
        <taxon>Pseudomonadota</taxon>
        <taxon>Gammaproteobacteria</taxon>
        <taxon>Methylococcales</taxon>
        <taxon>Methylococcaceae</taxon>
        <taxon>Methylomonas</taxon>
    </lineage>
</organism>
<dbReference type="RefSeq" id="WP_256616794.1">
    <property type="nucleotide sequence ID" value="NZ_JANIBK010000154.1"/>
</dbReference>
<dbReference type="NCBIfam" id="TIGR03993">
    <property type="entry name" value="hydrog_HybE"/>
    <property type="match status" value="1"/>
</dbReference>
<comment type="similarity">
    <text evidence="1">Belongs to the HupJ family.</text>
</comment>
<evidence type="ECO:0000256" key="1">
    <source>
        <dbReference type="ARBA" id="ARBA00006532"/>
    </source>
</evidence>
<evidence type="ECO:0000313" key="3">
    <source>
        <dbReference type="Proteomes" id="UP001524586"/>
    </source>
</evidence>
<dbReference type="InterPro" id="IPR023994">
    <property type="entry name" value="NiFe-hyd_HybE"/>
</dbReference>
<evidence type="ECO:0000313" key="2">
    <source>
        <dbReference type="EMBL" id="MCQ8130367.1"/>
    </source>
</evidence>
<accession>A0ABT1U925</accession>
<sequence length="146" mass="16262">MQWLDSEQIKSALEATFNEILATRMRGLPLLNPALAVRALSFGLVNRDWLGVLITPWCMNLLLLPTTDSAWITQPPGNKFEHAFPYGSFEFTMARETQLGSYAQCSLFSPMFQFENQTAAVTAGQSALQALLSHPAPRAVSRRDML</sequence>
<keyword evidence="3" id="KW-1185">Reference proteome</keyword>
<proteinExistence type="inferred from homology"/>
<feature type="non-terminal residue" evidence="2">
    <location>
        <position position="146"/>
    </location>
</feature>
<name>A0ABT1U925_9GAMM</name>
<reference evidence="2 3" key="1">
    <citation type="submission" date="2022-07" db="EMBL/GenBank/DDBJ databases">
        <title>Methylomonas rivi sp. nov., Methylomonas rosea sp. nov., Methylomonas aureus sp. nov. and Methylomonas subterranea sp. nov., four novel methanotrophs isolated from a freshwater creek and the deep terrestrial subsurface.</title>
        <authorList>
            <person name="Abin C."/>
            <person name="Sankaranarayanan K."/>
            <person name="Garner C."/>
            <person name="Sindelar R."/>
            <person name="Kotary K."/>
            <person name="Garner R."/>
            <person name="Barclay S."/>
            <person name="Lawson P."/>
            <person name="Krumholz L."/>
        </authorList>
    </citation>
    <scope>NUCLEOTIDE SEQUENCE [LARGE SCALE GENOMIC DNA]</scope>
    <source>
        <strain evidence="2 3">WSC-6</strain>
    </source>
</reference>
<dbReference type="Pfam" id="PF11939">
    <property type="entry name" value="NiFe-hyd_HybE"/>
    <property type="match status" value="1"/>
</dbReference>
<dbReference type="InterPro" id="IPR038530">
    <property type="entry name" value="NiFe-hyd_HybE_sf"/>
</dbReference>
<dbReference type="Proteomes" id="UP001524586">
    <property type="component" value="Unassembled WGS sequence"/>
</dbReference>
<gene>
    <name evidence="2" type="primary">hybE</name>
    <name evidence="2" type="ORF">NP596_18045</name>
</gene>